<sequence length="239" mass="25259">MSETALVRILGYVDGFQPTVAEDTLVHRMDLLGGPLFWPLFLSTVGGASCAIEAFDVDPADLSALGEELFDESQWPVFTLAVRDGHRVHVVLCNFPGEECTDYLVGPADGGAAVRFAELSGHFRGPGLSWPELVTTSQQPDADLSAGARMLLLLPALGDTATPPAARELIAAAVTSVGATCAQRAVAEELLDSSRFWSPADWHTTDGVSWCGGPHTYRTRNNPVLGLFSTAFGSASGSP</sequence>
<dbReference type="Proteomes" id="UP001501747">
    <property type="component" value="Unassembled WGS sequence"/>
</dbReference>
<evidence type="ECO:0000313" key="1">
    <source>
        <dbReference type="EMBL" id="GAA3990099.1"/>
    </source>
</evidence>
<dbReference type="EMBL" id="BAABAL010000004">
    <property type="protein sequence ID" value="GAA3990099.1"/>
    <property type="molecule type" value="Genomic_DNA"/>
</dbReference>
<comment type="caution">
    <text evidence="1">The sequence shown here is derived from an EMBL/GenBank/DDBJ whole genome shotgun (WGS) entry which is preliminary data.</text>
</comment>
<organism evidence="1 2">
    <name type="scientific">Allokutzneria multivorans</name>
    <dbReference type="NCBI Taxonomy" id="1142134"/>
    <lineage>
        <taxon>Bacteria</taxon>
        <taxon>Bacillati</taxon>
        <taxon>Actinomycetota</taxon>
        <taxon>Actinomycetes</taxon>
        <taxon>Pseudonocardiales</taxon>
        <taxon>Pseudonocardiaceae</taxon>
        <taxon>Allokutzneria</taxon>
    </lineage>
</organism>
<reference evidence="2" key="1">
    <citation type="journal article" date="2019" name="Int. J. Syst. Evol. Microbiol.">
        <title>The Global Catalogue of Microorganisms (GCM) 10K type strain sequencing project: providing services to taxonomists for standard genome sequencing and annotation.</title>
        <authorList>
            <consortium name="The Broad Institute Genomics Platform"/>
            <consortium name="The Broad Institute Genome Sequencing Center for Infectious Disease"/>
            <person name="Wu L."/>
            <person name="Ma J."/>
        </authorList>
    </citation>
    <scope>NUCLEOTIDE SEQUENCE [LARGE SCALE GENOMIC DNA]</scope>
    <source>
        <strain evidence="2">JCM 17342</strain>
    </source>
</reference>
<dbReference type="RefSeq" id="WP_344870908.1">
    <property type="nucleotide sequence ID" value="NZ_BAABAL010000004.1"/>
</dbReference>
<evidence type="ECO:0000313" key="2">
    <source>
        <dbReference type="Proteomes" id="UP001501747"/>
    </source>
</evidence>
<proteinExistence type="predicted"/>
<protein>
    <submittedName>
        <fullName evidence="1">Uncharacterized protein</fullName>
    </submittedName>
</protein>
<name>A0ABP7QZ61_9PSEU</name>
<gene>
    <name evidence="1" type="ORF">GCM10022247_05910</name>
</gene>
<keyword evidence="2" id="KW-1185">Reference proteome</keyword>
<accession>A0ABP7QZ61</accession>